<organism evidence="1 2">
    <name type="scientific">Nostoc paludosum FACHB-159</name>
    <dbReference type="NCBI Taxonomy" id="2692908"/>
    <lineage>
        <taxon>Bacteria</taxon>
        <taxon>Bacillati</taxon>
        <taxon>Cyanobacteriota</taxon>
        <taxon>Cyanophyceae</taxon>
        <taxon>Nostocales</taxon>
        <taxon>Nostocaceae</taxon>
        <taxon>Nostoc</taxon>
    </lineage>
</organism>
<proteinExistence type="predicted"/>
<dbReference type="Proteomes" id="UP000637383">
    <property type="component" value="Unassembled WGS sequence"/>
</dbReference>
<comment type="caution">
    <text evidence="1">The sequence shown here is derived from an EMBL/GenBank/DDBJ whole genome shotgun (WGS) entry which is preliminary data.</text>
</comment>
<accession>A0ABR8KH96</accession>
<evidence type="ECO:0000313" key="2">
    <source>
        <dbReference type="Proteomes" id="UP000637383"/>
    </source>
</evidence>
<dbReference type="EMBL" id="JACJTU010000062">
    <property type="protein sequence ID" value="MBD2738921.1"/>
    <property type="molecule type" value="Genomic_DNA"/>
</dbReference>
<protein>
    <submittedName>
        <fullName evidence="1">Uncharacterized protein</fullName>
    </submittedName>
</protein>
<evidence type="ECO:0000313" key="1">
    <source>
        <dbReference type="EMBL" id="MBD2738921.1"/>
    </source>
</evidence>
<keyword evidence="2" id="KW-1185">Reference proteome</keyword>
<sequence>MQQKNTQVAIATKIKKWVEAAKQLRTENIIFALPITRLTSIKSLCQDEVAAEQFALYLAKVVRRQTEDDSCPSNLSPSEWEIHKTIIADAIAEMERYLETPTDEGKQSLQKLLRQIDELQGDDFRNVHWTTVHFVKSGYLLKLDYAIRCFVERDFPYYAYKLAREYTESYEPRYGSGLIPESAPKLLEIAEFWCHYYFGQNLAEKFPKLMIMNQGSNLIKE</sequence>
<gene>
    <name evidence="1" type="ORF">H6H03_34490</name>
</gene>
<name>A0ABR8KH96_9NOSO</name>
<reference evidence="1 2" key="1">
    <citation type="journal article" date="2020" name="ISME J.">
        <title>Comparative genomics reveals insights into cyanobacterial evolution and habitat adaptation.</title>
        <authorList>
            <person name="Chen M.Y."/>
            <person name="Teng W.K."/>
            <person name="Zhao L."/>
            <person name="Hu C.X."/>
            <person name="Zhou Y.K."/>
            <person name="Han B.P."/>
            <person name="Song L.R."/>
            <person name="Shu W.S."/>
        </authorList>
    </citation>
    <scope>NUCLEOTIDE SEQUENCE [LARGE SCALE GENOMIC DNA]</scope>
    <source>
        <strain evidence="1 2">FACHB-159</strain>
    </source>
</reference>